<sequence>MSVMGRYYGLNTTEDRMDFNKSSAAAAKYLADLLKDFDDDVNKTVASYNWGQNNVKTISRRLCWAYPAIHSQSGTLAANTADINALTPASIASQ</sequence>
<gene>
    <name evidence="2" type="ORF">CBW57_15925</name>
</gene>
<dbReference type="AlphaFoldDB" id="A0A208ZVT3"/>
<protein>
    <recommendedName>
        <fullName evidence="1">Transglycosylase SLT domain-containing protein</fullName>
    </recommendedName>
</protein>
<dbReference type="Gene3D" id="1.10.530.10">
    <property type="match status" value="1"/>
</dbReference>
<dbReference type="Pfam" id="PF01464">
    <property type="entry name" value="SLT"/>
    <property type="match status" value="1"/>
</dbReference>
<dbReference type="Proteomes" id="UP000196440">
    <property type="component" value="Unassembled WGS sequence"/>
</dbReference>
<accession>A0A208ZVT3</accession>
<organism evidence="2 3">
    <name type="scientific">Yersinia intermedia</name>
    <dbReference type="NCBI Taxonomy" id="631"/>
    <lineage>
        <taxon>Bacteria</taxon>
        <taxon>Pseudomonadati</taxon>
        <taxon>Pseudomonadota</taxon>
        <taxon>Gammaproteobacteria</taxon>
        <taxon>Enterobacterales</taxon>
        <taxon>Yersiniaceae</taxon>
        <taxon>Yersinia</taxon>
    </lineage>
</organism>
<evidence type="ECO:0000259" key="1">
    <source>
        <dbReference type="Pfam" id="PF01464"/>
    </source>
</evidence>
<dbReference type="InterPro" id="IPR023346">
    <property type="entry name" value="Lysozyme-like_dom_sf"/>
</dbReference>
<reference evidence="2 3" key="1">
    <citation type="submission" date="2017-05" db="EMBL/GenBank/DDBJ databases">
        <title>Whole genome sequencing of Yersinia kristensenii.</title>
        <authorList>
            <person name="Campioni F."/>
        </authorList>
    </citation>
    <scope>NUCLEOTIDE SEQUENCE [LARGE SCALE GENOMIC DNA]</scope>
    <source>
        <strain evidence="2 3">CFSAN060536</strain>
    </source>
</reference>
<evidence type="ECO:0000313" key="2">
    <source>
        <dbReference type="EMBL" id="OVZ84602.1"/>
    </source>
</evidence>
<proteinExistence type="predicted"/>
<dbReference type="InterPro" id="IPR008258">
    <property type="entry name" value="Transglycosylase_SLT_dom_1"/>
</dbReference>
<comment type="caution">
    <text evidence="2">The sequence shown here is derived from an EMBL/GenBank/DDBJ whole genome shotgun (WGS) entry which is preliminary data.</text>
</comment>
<dbReference type="SUPFAM" id="SSF53955">
    <property type="entry name" value="Lysozyme-like"/>
    <property type="match status" value="1"/>
</dbReference>
<feature type="domain" description="Transglycosylase SLT" evidence="1">
    <location>
        <begin position="11"/>
        <end position="57"/>
    </location>
</feature>
<dbReference type="RefSeq" id="WP_050085059.1">
    <property type="nucleotide sequence ID" value="NZ_CBCPKE010000010.1"/>
</dbReference>
<name>A0A208ZVT3_YERIN</name>
<dbReference type="EMBL" id="NHOI01000025">
    <property type="protein sequence ID" value="OVZ84602.1"/>
    <property type="molecule type" value="Genomic_DNA"/>
</dbReference>
<evidence type="ECO:0000313" key="3">
    <source>
        <dbReference type="Proteomes" id="UP000196440"/>
    </source>
</evidence>